<keyword evidence="1" id="KW-0472">Membrane</keyword>
<evidence type="ECO:0000256" key="1">
    <source>
        <dbReference type="SAM" id="Phobius"/>
    </source>
</evidence>
<feature type="transmembrane region" description="Helical" evidence="1">
    <location>
        <begin position="7"/>
        <end position="24"/>
    </location>
</feature>
<dbReference type="EMBL" id="CP035232">
    <property type="protein sequence ID" value="QAT67740.1"/>
    <property type="molecule type" value="Genomic_DNA"/>
</dbReference>
<dbReference type="Proteomes" id="UP000288675">
    <property type="component" value="Chromosome"/>
</dbReference>
<dbReference type="AlphaFoldDB" id="A0AAJ4D4P3"/>
<keyword evidence="1" id="KW-1133">Transmembrane helix</keyword>
<sequence length="72" mass="8175">MKVIGIGVLLFICLMTFSIVLDFYQGMTLHEAVVNNMSFTTLELGEYVIILFYFLILVAAAILNGRKKKKRT</sequence>
<proteinExistence type="predicted"/>
<evidence type="ECO:0000313" key="2">
    <source>
        <dbReference type="EMBL" id="QAT67740.1"/>
    </source>
</evidence>
<feature type="transmembrane region" description="Helical" evidence="1">
    <location>
        <begin position="44"/>
        <end position="63"/>
    </location>
</feature>
<dbReference type="KEGG" id="bgy:BGLY_0466"/>
<dbReference type="Pfam" id="PF26310">
    <property type="entry name" value="YczF"/>
    <property type="match status" value="1"/>
</dbReference>
<organism evidence="2 3">
    <name type="scientific">Bacillus glycinifermentans</name>
    <dbReference type="NCBI Taxonomy" id="1664069"/>
    <lineage>
        <taxon>Bacteria</taxon>
        <taxon>Bacillati</taxon>
        <taxon>Bacillota</taxon>
        <taxon>Bacilli</taxon>
        <taxon>Bacillales</taxon>
        <taxon>Bacillaceae</taxon>
        <taxon>Bacillus</taxon>
    </lineage>
</organism>
<accession>A0AAJ4D4P3</accession>
<evidence type="ECO:0000313" key="3">
    <source>
        <dbReference type="Proteomes" id="UP000288675"/>
    </source>
</evidence>
<protein>
    <submittedName>
        <fullName evidence="2">Uncharacterized protein</fullName>
    </submittedName>
</protein>
<dbReference type="InterPro" id="IPR058725">
    <property type="entry name" value="YczF"/>
</dbReference>
<gene>
    <name evidence="2" type="ORF">EQZ20_02470</name>
</gene>
<name>A0AAJ4D4P3_9BACI</name>
<reference evidence="2 3" key="1">
    <citation type="submission" date="2019-01" db="EMBL/GenBank/DDBJ databases">
        <title>Genome sequence of Bacillus glycinifermentans SRCM103574.</title>
        <authorList>
            <person name="Kong H.-J."/>
            <person name="Jeong S.-Y."/>
            <person name="Jeong D.-Y."/>
        </authorList>
    </citation>
    <scope>NUCLEOTIDE SEQUENCE [LARGE SCALE GENOMIC DNA]</scope>
    <source>
        <strain evidence="2 3">SRCM103574</strain>
    </source>
</reference>
<keyword evidence="1" id="KW-0812">Transmembrane</keyword>